<evidence type="ECO:0000256" key="1">
    <source>
        <dbReference type="ARBA" id="ARBA00007824"/>
    </source>
</evidence>
<dbReference type="GO" id="GO:0004623">
    <property type="term" value="F:phospholipase A2 activity"/>
    <property type="evidence" value="ECO:0007669"/>
    <property type="project" value="TreeGrafter"/>
</dbReference>
<name>A0A8M1KG37_CLUHA</name>
<dbReference type="PROSITE" id="PS51934">
    <property type="entry name" value="LRAT"/>
    <property type="match status" value="1"/>
</dbReference>
<dbReference type="GO" id="GO:0016410">
    <property type="term" value="F:N-acyltransferase activity"/>
    <property type="evidence" value="ECO:0007669"/>
    <property type="project" value="TreeGrafter"/>
</dbReference>
<evidence type="ECO:0000259" key="5">
    <source>
        <dbReference type="PROSITE" id="PS51934"/>
    </source>
</evidence>
<dbReference type="AlphaFoldDB" id="A0A8M1KG37"/>
<keyword evidence="2" id="KW-0808">Transferase</keyword>
<dbReference type="Proteomes" id="UP000515152">
    <property type="component" value="Unplaced"/>
</dbReference>
<protein>
    <submittedName>
        <fullName evidence="7">Phospholipase A and acyltransferase 3-like</fullName>
    </submittedName>
</protein>
<evidence type="ECO:0000256" key="2">
    <source>
        <dbReference type="ARBA" id="ARBA00022679"/>
    </source>
</evidence>
<keyword evidence="3" id="KW-0378">Hydrolase</keyword>
<dbReference type="InterPro" id="IPR051496">
    <property type="entry name" value="H-rev107_PLA/AT"/>
</dbReference>
<dbReference type="PANTHER" id="PTHR13943:SF31">
    <property type="entry name" value="PHOSPHOLIPASE A AND ACYLTRANSFERASE 3"/>
    <property type="match status" value="1"/>
</dbReference>
<dbReference type="KEGG" id="char:122132261"/>
<accession>A0A8M1KG37</accession>
<organism evidence="6 7">
    <name type="scientific">Clupea harengus</name>
    <name type="common">Atlantic herring</name>
    <dbReference type="NCBI Taxonomy" id="7950"/>
    <lineage>
        <taxon>Eukaryota</taxon>
        <taxon>Metazoa</taxon>
        <taxon>Chordata</taxon>
        <taxon>Craniata</taxon>
        <taxon>Vertebrata</taxon>
        <taxon>Euteleostomi</taxon>
        <taxon>Actinopterygii</taxon>
        <taxon>Neopterygii</taxon>
        <taxon>Teleostei</taxon>
        <taxon>Clupei</taxon>
        <taxon>Clupeiformes</taxon>
        <taxon>Clupeoidei</taxon>
        <taxon>Clupeidae</taxon>
        <taxon>Clupea</taxon>
    </lineage>
</organism>
<evidence type="ECO:0000313" key="7">
    <source>
        <dbReference type="RefSeq" id="XP_042563031.1"/>
    </source>
</evidence>
<comment type="similarity">
    <text evidence="1">Belongs to the H-rev107 family.</text>
</comment>
<dbReference type="Pfam" id="PF04970">
    <property type="entry name" value="LRAT"/>
    <property type="match status" value="1"/>
</dbReference>
<dbReference type="InterPro" id="IPR007053">
    <property type="entry name" value="LRAT_dom"/>
</dbReference>
<keyword evidence="4" id="KW-0443">Lipid metabolism</keyword>
<dbReference type="GO" id="GO:0008970">
    <property type="term" value="F:phospholipase A1 activity"/>
    <property type="evidence" value="ECO:0007669"/>
    <property type="project" value="TreeGrafter"/>
</dbReference>
<sequence>MIEIIRDTFSHWALYVGNGYVLHLTTDGDSSTAVTSAIGTRIGLSATGNAIVRKQRLSEVALHGKWLVDNYLDEMCKPKSQDVILDEAELLVDQEIPYDLLTNNCEHLITNLRYGKPESRQVQKYQDGVILLLGCWVLFSF</sequence>
<dbReference type="RefSeq" id="XP_042563031.1">
    <property type="nucleotide sequence ID" value="XM_042707097.1"/>
</dbReference>
<evidence type="ECO:0000256" key="4">
    <source>
        <dbReference type="ARBA" id="ARBA00023098"/>
    </source>
</evidence>
<gene>
    <name evidence="7" type="primary">LOC122132261</name>
</gene>
<dbReference type="GO" id="GO:0070292">
    <property type="term" value="P:N-acylphosphatidylethanolamine metabolic process"/>
    <property type="evidence" value="ECO:0007669"/>
    <property type="project" value="TreeGrafter"/>
</dbReference>
<dbReference type="PANTHER" id="PTHR13943">
    <property type="entry name" value="HRAS-LIKE SUPPRESSOR - RELATED"/>
    <property type="match status" value="1"/>
</dbReference>
<reference evidence="7" key="1">
    <citation type="submission" date="2025-08" db="UniProtKB">
        <authorList>
            <consortium name="RefSeq"/>
        </authorList>
    </citation>
    <scope>IDENTIFICATION</scope>
</reference>
<evidence type="ECO:0000313" key="6">
    <source>
        <dbReference type="Proteomes" id="UP000515152"/>
    </source>
</evidence>
<evidence type="ECO:0000256" key="3">
    <source>
        <dbReference type="ARBA" id="ARBA00022801"/>
    </source>
</evidence>
<dbReference type="GO" id="GO:0005737">
    <property type="term" value="C:cytoplasm"/>
    <property type="evidence" value="ECO:0007669"/>
    <property type="project" value="TreeGrafter"/>
</dbReference>
<feature type="domain" description="LRAT" evidence="5">
    <location>
        <begin position="1"/>
        <end position="121"/>
    </location>
</feature>
<dbReference type="OrthoDB" id="421951at2759"/>
<proteinExistence type="inferred from homology"/>
<keyword evidence="6" id="KW-1185">Reference proteome</keyword>
<dbReference type="GeneID" id="122132261"/>